<dbReference type="Gene3D" id="3.40.1170.10">
    <property type="entry name" value="DNA repair protein MutS, domain I"/>
    <property type="match status" value="1"/>
</dbReference>
<keyword evidence="7 9" id="KW-0234">DNA repair</keyword>
<evidence type="ECO:0000256" key="6">
    <source>
        <dbReference type="ARBA" id="ARBA00023125"/>
    </source>
</evidence>
<dbReference type="InterPro" id="IPR005748">
    <property type="entry name" value="DNA_mismatch_repair_MutS"/>
</dbReference>
<dbReference type="InterPro" id="IPR036187">
    <property type="entry name" value="DNA_mismatch_repair_MutS_sf"/>
</dbReference>
<dbReference type="SUPFAM" id="SSF48334">
    <property type="entry name" value="DNA repair protein MutS, domain III"/>
    <property type="match status" value="1"/>
</dbReference>
<feature type="region of interest" description="Disordered" evidence="11">
    <location>
        <begin position="1"/>
        <end position="25"/>
    </location>
</feature>
<dbReference type="Gene3D" id="3.40.50.300">
    <property type="entry name" value="P-loop containing nucleotide triphosphate hydrolases"/>
    <property type="match status" value="1"/>
</dbReference>
<feature type="compositionally biased region" description="Low complexity" evidence="11">
    <location>
        <begin position="854"/>
        <end position="863"/>
    </location>
</feature>
<dbReference type="NCBIfam" id="NF003810">
    <property type="entry name" value="PRK05399.1"/>
    <property type="match status" value="1"/>
</dbReference>
<dbReference type="OrthoDB" id="9802448at2"/>
<dbReference type="FunFam" id="3.40.1170.10:FF:000001">
    <property type="entry name" value="DNA mismatch repair protein MutS"/>
    <property type="match status" value="1"/>
</dbReference>
<dbReference type="Pfam" id="PF05188">
    <property type="entry name" value="MutS_II"/>
    <property type="match status" value="1"/>
</dbReference>
<dbReference type="PANTHER" id="PTHR11361">
    <property type="entry name" value="DNA MISMATCH REPAIR PROTEIN MUTS FAMILY MEMBER"/>
    <property type="match status" value="1"/>
</dbReference>
<dbReference type="GO" id="GO:0003684">
    <property type="term" value="F:damaged DNA binding"/>
    <property type="evidence" value="ECO:0007669"/>
    <property type="project" value="UniProtKB-UniRule"/>
</dbReference>
<feature type="region of interest" description="Disordered" evidence="11">
    <location>
        <begin position="837"/>
        <end position="871"/>
    </location>
</feature>
<evidence type="ECO:0000256" key="8">
    <source>
        <dbReference type="ARBA" id="ARBA00024647"/>
    </source>
</evidence>
<dbReference type="SUPFAM" id="SSF52540">
    <property type="entry name" value="P-loop containing nucleoside triphosphate hydrolases"/>
    <property type="match status" value="1"/>
</dbReference>
<keyword evidence="14" id="KW-1185">Reference proteome</keyword>
<evidence type="ECO:0000256" key="7">
    <source>
        <dbReference type="ARBA" id="ARBA00023204"/>
    </source>
</evidence>
<feature type="domain" description="DNA mismatch repair proteins mutS family" evidence="12">
    <location>
        <begin position="727"/>
        <end position="743"/>
    </location>
</feature>
<dbReference type="SMART" id="SM00533">
    <property type="entry name" value="MUTSd"/>
    <property type="match status" value="1"/>
</dbReference>
<evidence type="ECO:0000256" key="9">
    <source>
        <dbReference type="HAMAP-Rule" id="MF_00096"/>
    </source>
</evidence>
<dbReference type="AlphaFoldDB" id="A0A1L9BDG6"/>
<dbReference type="InterPro" id="IPR007861">
    <property type="entry name" value="DNA_mismatch_repair_MutS_clamp"/>
</dbReference>
<evidence type="ECO:0000256" key="4">
    <source>
        <dbReference type="ARBA" id="ARBA00022763"/>
    </source>
</evidence>
<evidence type="ECO:0000256" key="1">
    <source>
        <dbReference type="ARBA" id="ARBA00006271"/>
    </source>
</evidence>
<evidence type="ECO:0000313" key="13">
    <source>
        <dbReference type="EMBL" id="OJH40297.1"/>
    </source>
</evidence>
<comment type="caution">
    <text evidence="13">The sequence shown here is derived from an EMBL/GenBank/DDBJ whole genome shotgun (WGS) entry which is preliminary data.</text>
</comment>
<dbReference type="InterPro" id="IPR007860">
    <property type="entry name" value="DNA_mmatch_repair_MutS_con_dom"/>
</dbReference>
<dbReference type="Pfam" id="PF01624">
    <property type="entry name" value="MutS_I"/>
    <property type="match status" value="1"/>
</dbReference>
<keyword evidence="5 9" id="KW-0067">ATP-binding</keyword>
<keyword evidence="6 9" id="KW-0238">DNA-binding</keyword>
<accession>A0A1L9BDG6</accession>
<dbReference type="InterPro" id="IPR007696">
    <property type="entry name" value="DNA_mismatch_repair_MutS_core"/>
</dbReference>
<evidence type="ECO:0000256" key="5">
    <source>
        <dbReference type="ARBA" id="ARBA00022840"/>
    </source>
</evidence>
<dbReference type="GO" id="GO:0006298">
    <property type="term" value="P:mismatch repair"/>
    <property type="evidence" value="ECO:0007669"/>
    <property type="project" value="UniProtKB-UniRule"/>
</dbReference>
<dbReference type="CDD" id="cd03284">
    <property type="entry name" value="ABC_MutS1"/>
    <property type="match status" value="1"/>
</dbReference>
<reference evidence="13 14" key="2">
    <citation type="submission" date="2016-12" db="EMBL/GenBank/DDBJ databases">
        <title>Draft Genome Sequence of Cystobacter ferrugineus Strain Cbfe23.</title>
        <authorList>
            <person name="Akbar S."/>
            <person name="Dowd S.E."/>
            <person name="Stevens D.C."/>
        </authorList>
    </citation>
    <scope>NUCLEOTIDE SEQUENCE [LARGE SCALE GENOMIC DNA]</scope>
    <source>
        <strain evidence="13 14">Cbfe23</strain>
    </source>
</reference>
<dbReference type="STRING" id="83449.BON30_14765"/>
<dbReference type="Pfam" id="PF05192">
    <property type="entry name" value="MutS_III"/>
    <property type="match status" value="1"/>
</dbReference>
<organism evidence="13 14">
    <name type="scientific">Cystobacter ferrugineus</name>
    <dbReference type="NCBI Taxonomy" id="83449"/>
    <lineage>
        <taxon>Bacteria</taxon>
        <taxon>Pseudomonadati</taxon>
        <taxon>Myxococcota</taxon>
        <taxon>Myxococcia</taxon>
        <taxon>Myxococcales</taxon>
        <taxon>Cystobacterineae</taxon>
        <taxon>Archangiaceae</taxon>
        <taxon>Cystobacter</taxon>
    </lineage>
</organism>
<dbReference type="Gene3D" id="3.30.420.110">
    <property type="entry name" value="MutS, connector domain"/>
    <property type="match status" value="1"/>
</dbReference>
<protein>
    <recommendedName>
        <fullName evidence="2 9">DNA mismatch repair protein MutS</fullName>
    </recommendedName>
</protein>
<evidence type="ECO:0000313" key="14">
    <source>
        <dbReference type="Proteomes" id="UP000182229"/>
    </source>
</evidence>
<dbReference type="GO" id="GO:0005524">
    <property type="term" value="F:ATP binding"/>
    <property type="evidence" value="ECO:0007669"/>
    <property type="project" value="UniProtKB-UniRule"/>
</dbReference>
<dbReference type="PROSITE" id="PS00486">
    <property type="entry name" value="DNA_MISMATCH_REPAIR_2"/>
    <property type="match status" value="1"/>
</dbReference>
<evidence type="ECO:0000256" key="11">
    <source>
        <dbReference type="SAM" id="MobiDB-lite"/>
    </source>
</evidence>
<feature type="binding site" evidence="9">
    <location>
        <begin position="653"/>
        <end position="660"/>
    </location>
    <ligand>
        <name>ATP</name>
        <dbReference type="ChEBI" id="CHEBI:30616"/>
    </ligand>
</feature>
<evidence type="ECO:0000259" key="12">
    <source>
        <dbReference type="PROSITE" id="PS00486"/>
    </source>
</evidence>
<dbReference type="InterPro" id="IPR000432">
    <property type="entry name" value="DNA_mismatch_repair_MutS_C"/>
</dbReference>
<dbReference type="InterPro" id="IPR036678">
    <property type="entry name" value="MutS_con_dom_sf"/>
</dbReference>
<dbReference type="InterPro" id="IPR045076">
    <property type="entry name" value="MutS"/>
</dbReference>
<dbReference type="Pfam" id="PF00488">
    <property type="entry name" value="MutS_V"/>
    <property type="match status" value="1"/>
</dbReference>
<dbReference type="GO" id="GO:0140664">
    <property type="term" value="F:ATP-dependent DNA damage sensor activity"/>
    <property type="evidence" value="ECO:0007669"/>
    <property type="project" value="InterPro"/>
</dbReference>
<dbReference type="PANTHER" id="PTHR11361:SF34">
    <property type="entry name" value="DNA MISMATCH REPAIR PROTEIN MSH1, MITOCHONDRIAL"/>
    <property type="match status" value="1"/>
</dbReference>
<keyword evidence="4 9" id="KW-0227">DNA damage</keyword>
<evidence type="ECO:0000256" key="3">
    <source>
        <dbReference type="ARBA" id="ARBA00022741"/>
    </source>
</evidence>
<dbReference type="Gene3D" id="1.10.1420.10">
    <property type="match status" value="2"/>
</dbReference>
<dbReference type="EMBL" id="MPIN01000003">
    <property type="protein sequence ID" value="OJH40297.1"/>
    <property type="molecule type" value="Genomic_DNA"/>
</dbReference>
<comment type="similarity">
    <text evidence="1 9 10">Belongs to the DNA mismatch repair MutS family.</text>
</comment>
<dbReference type="HAMAP" id="MF_00096">
    <property type="entry name" value="MutS"/>
    <property type="match status" value="1"/>
</dbReference>
<dbReference type="NCBIfam" id="TIGR01070">
    <property type="entry name" value="mutS1"/>
    <property type="match status" value="1"/>
</dbReference>
<sequence length="911" mass="98460">MGATQAKAVKGSGDEVEAAVEGAGEPSAGAREIGALTPMMRQYLEVKALNPDAILFFRLGDFYEMFFEDAVRASELLQITLTARAKNAEKVPMAGVPYHSARRYIARLVEHGLKVAICEQVEEPGAGPGIVRREVTRIITPGMVLDEEALEPRASNFLAAVYPGAEGFGAALLEASTGEFFSLEAETTQELVEALARVEPRELLVPEGYRDSPETALVVSRLTRAPAVAELEKAAFEPARAAAFLRGHFAVQSLEAFGLQDSPLATGAAGAALRYLKDTQKTDAAHVDRLSRQHRGGHLLMDESSRANLEVLRTLRDGGRKGSLLGVLDRTATGLGARKLARWLGAPLCSRPEITARLDAVEELSQRSVWREELTVALKEVGDIERLCGRLSLGAGNARDLRGLAVSLAQLPRLAAVLARCEAGLLKALAGPLGALPELTELLLRAVVDEPPATLKEGNFIRPGFHAELDKLVALATQGKDYLLQIETREKERTGIGSLKVRYNRVFGYYLEVTKSNLHLVPADYIRKQTMAGAERFITPELKEYEEKVLTADEQRGTLELELFEQLRAQVVKEAPRLRSAAEAVATADALLSLARCAAEYGYVRPVVDDSEVLSITGGRHPVVERVLGAGEAFVPNDVKMDSGESQILIITGPNMAGKSTVMRQVALTVLMAQVGSFVPASAARIGLCDRIFTRVGAADNLARGQSTFMVEMTETSHILHHATRRSLVVLDEIGRGTSTYDGLSIAWAVAEHLHDKCGARTLFATHYHELVDLAREKPRVKNLCIAVREQGGKVLFLRKLVSGGANRSYGIEVAKLAGLPPEVVARARDILQNLESGEFDDNGKPRLARRGSRASAPAPGQLGLFGGGGPKLEPAQQKVLESLKATKVDELTPLEALNLLAAFQRELKSS</sequence>
<dbReference type="SUPFAM" id="SSF53150">
    <property type="entry name" value="DNA repair protein MutS, domain II"/>
    <property type="match status" value="1"/>
</dbReference>
<keyword evidence="3 9" id="KW-0547">Nucleotide-binding</keyword>
<dbReference type="FunFam" id="3.40.50.300:FF:000870">
    <property type="entry name" value="MutS protein homolog 4"/>
    <property type="match status" value="1"/>
</dbReference>
<gene>
    <name evidence="9" type="primary">mutS</name>
    <name evidence="13" type="ORF">BON30_14765</name>
</gene>
<dbReference type="SUPFAM" id="SSF55271">
    <property type="entry name" value="DNA repair protein MutS, domain I"/>
    <property type="match status" value="1"/>
</dbReference>
<dbReference type="Proteomes" id="UP000182229">
    <property type="component" value="Unassembled WGS sequence"/>
</dbReference>
<dbReference type="InterPro" id="IPR007695">
    <property type="entry name" value="DNA_mismatch_repair_MutS-lik_N"/>
</dbReference>
<comment type="function">
    <text evidence="8 9">This protein is involved in the repair of mismatches in DNA. It is possible that it carries out the mismatch recognition step. This protein has a weak ATPase activity.</text>
</comment>
<dbReference type="GO" id="GO:0030983">
    <property type="term" value="F:mismatched DNA binding"/>
    <property type="evidence" value="ECO:0007669"/>
    <property type="project" value="InterPro"/>
</dbReference>
<dbReference type="PIRSF" id="PIRSF037677">
    <property type="entry name" value="DNA_mis_repair_Msh6"/>
    <property type="match status" value="1"/>
</dbReference>
<proteinExistence type="inferred from homology"/>
<dbReference type="InterPro" id="IPR027417">
    <property type="entry name" value="P-loop_NTPase"/>
</dbReference>
<dbReference type="InterPro" id="IPR016151">
    <property type="entry name" value="DNA_mismatch_repair_MutS_N"/>
</dbReference>
<dbReference type="SMART" id="SM00534">
    <property type="entry name" value="MUTSac"/>
    <property type="match status" value="1"/>
</dbReference>
<dbReference type="InterPro" id="IPR017261">
    <property type="entry name" value="DNA_mismatch_repair_MutS/MSH"/>
</dbReference>
<evidence type="ECO:0000256" key="2">
    <source>
        <dbReference type="ARBA" id="ARBA00021982"/>
    </source>
</evidence>
<dbReference type="Pfam" id="PF05190">
    <property type="entry name" value="MutS_IV"/>
    <property type="match status" value="1"/>
</dbReference>
<evidence type="ECO:0000256" key="10">
    <source>
        <dbReference type="RuleBase" id="RU003756"/>
    </source>
</evidence>
<reference evidence="14" key="1">
    <citation type="submission" date="2016-11" db="EMBL/GenBank/DDBJ databases">
        <authorList>
            <person name="Shukria A."/>
            <person name="Stevens D.C."/>
        </authorList>
    </citation>
    <scope>NUCLEOTIDE SEQUENCE [LARGE SCALE GENOMIC DNA]</scope>
    <source>
        <strain evidence="14">Cbfe23</strain>
    </source>
</reference>
<dbReference type="GO" id="GO:0005829">
    <property type="term" value="C:cytosol"/>
    <property type="evidence" value="ECO:0007669"/>
    <property type="project" value="TreeGrafter"/>
</dbReference>
<name>A0A1L9BDG6_9BACT</name>